<keyword evidence="5" id="KW-0946">Virion</keyword>
<dbReference type="Gene3D" id="3.30.470.30">
    <property type="entry name" value="DNA ligase/mRNA capping enzyme"/>
    <property type="match status" value="1"/>
</dbReference>
<dbReference type="InterPro" id="IPR050326">
    <property type="entry name" value="NAD_dep_DNA_ligaseB"/>
</dbReference>
<dbReference type="GO" id="GO:0005524">
    <property type="term" value="F:ATP binding"/>
    <property type="evidence" value="ECO:0007669"/>
    <property type="project" value="InterPro"/>
</dbReference>
<name>A0A6M3M630_9ZZZZ</name>
<evidence type="ECO:0000256" key="2">
    <source>
        <dbReference type="ARBA" id="ARBA00022598"/>
    </source>
</evidence>
<evidence type="ECO:0000256" key="4">
    <source>
        <dbReference type="ARBA" id="ARBA00022763"/>
    </source>
</evidence>
<dbReference type="Pfam" id="PF01068">
    <property type="entry name" value="DNA_ligase_A_M"/>
    <property type="match status" value="1"/>
</dbReference>
<feature type="domain" description="ATP-dependent DNA ligase family profile" evidence="9">
    <location>
        <begin position="124"/>
        <end position="226"/>
    </location>
</feature>
<keyword evidence="4" id="KW-0227">DNA damage</keyword>
<dbReference type="InterPro" id="IPR012310">
    <property type="entry name" value="DNA_ligase_ATP-dep_cent"/>
</dbReference>
<evidence type="ECO:0000313" key="10">
    <source>
        <dbReference type="EMBL" id="QJB02644.1"/>
    </source>
</evidence>
<dbReference type="PANTHER" id="PTHR47810">
    <property type="entry name" value="DNA LIGASE"/>
    <property type="match status" value="1"/>
</dbReference>
<evidence type="ECO:0000256" key="6">
    <source>
        <dbReference type="ARBA" id="ARBA00023204"/>
    </source>
</evidence>
<dbReference type="PROSITE" id="PS50160">
    <property type="entry name" value="DNA_LIGASE_A3"/>
    <property type="match status" value="1"/>
</dbReference>
<comment type="function">
    <text evidence="8">Very low-fidelity DNA ligase that seals nicks in double-stranded DNA during DNA repair. Together with the viral repair DNA polymerase X, fills the single nucleotide gaps generated by the AP endonuclease. It is not essential for viral replication and recombination. Displays a very low adenylation activity towards DNA with 3'-dideoxy- or 3'-amino-terminated nicks compared to regular nick DNA.</text>
</comment>
<dbReference type="PROSITE" id="PS00333">
    <property type="entry name" value="DNA_LIGASE_A2"/>
    <property type="match status" value="1"/>
</dbReference>
<dbReference type="GO" id="GO:0003910">
    <property type="term" value="F:DNA ligase (ATP) activity"/>
    <property type="evidence" value="ECO:0007669"/>
    <property type="project" value="InterPro"/>
</dbReference>
<organism evidence="10">
    <name type="scientific">viral metagenome</name>
    <dbReference type="NCBI Taxonomy" id="1070528"/>
    <lineage>
        <taxon>unclassified sequences</taxon>
        <taxon>metagenomes</taxon>
        <taxon>organismal metagenomes</taxon>
    </lineage>
</organism>
<dbReference type="SUPFAM" id="SSF50249">
    <property type="entry name" value="Nucleic acid-binding proteins"/>
    <property type="match status" value="1"/>
</dbReference>
<keyword evidence="3" id="KW-0235">DNA replication</keyword>
<dbReference type="EMBL" id="MT143798">
    <property type="protein sequence ID" value="QJB02644.1"/>
    <property type="molecule type" value="Genomic_DNA"/>
</dbReference>
<comment type="subcellular location">
    <subcellularLocation>
        <location evidence="1">Virion</location>
    </subcellularLocation>
</comment>
<keyword evidence="2 10" id="KW-0436">Ligase</keyword>
<dbReference type="GO" id="GO:0006310">
    <property type="term" value="P:DNA recombination"/>
    <property type="evidence" value="ECO:0007669"/>
    <property type="project" value="InterPro"/>
</dbReference>
<sequence>MGKRQGVMLCYPFEESRLAKWNPPYIVQPKLDGDRCWNQVDLISASKPRCDLITSEGNTFQSVPHINQELEKSILNPIPIDGELYSHELYLEGGHELIFSIVSRTVNLHPRYKEMEFHVFDIKLSLPQVKRLEILSNYSDEFPPHVKLVPTKLAYSLDDVKRIYDEFIEMKYEGIVARHIEAPYTEKRSTFMMKFKPKKSDTYRIVGWNEEISIDGIPKGRIGSIILTSDLGDIFSVGAGLDAYQKEYLWDIRDDLAGKDATIFYQHLTNRQIPKGSFDILIPDLGID</sequence>
<evidence type="ECO:0000256" key="7">
    <source>
        <dbReference type="ARBA" id="ARBA00032896"/>
    </source>
</evidence>
<reference evidence="10" key="1">
    <citation type="submission" date="2020-03" db="EMBL/GenBank/DDBJ databases">
        <title>The deep terrestrial virosphere.</title>
        <authorList>
            <person name="Holmfeldt K."/>
            <person name="Nilsson E."/>
            <person name="Simone D."/>
            <person name="Lopez-Fernandez M."/>
            <person name="Wu X."/>
            <person name="de Brujin I."/>
            <person name="Lundin D."/>
            <person name="Andersson A."/>
            <person name="Bertilsson S."/>
            <person name="Dopson M."/>
        </authorList>
    </citation>
    <scope>NUCLEOTIDE SEQUENCE</scope>
    <source>
        <strain evidence="10">MM171B01125</strain>
    </source>
</reference>
<proteinExistence type="predicted"/>
<dbReference type="Gene3D" id="2.40.50.140">
    <property type="entry name" value="Nucleic acid-binding proteins"/>
    <property type="match status" value="1"/>
</dbReference>
<dbReference type="AlphaFoldDB" id="A0A6M3M630"/>
<dbReference type="GO" id="GO:0044423">
    <property type="term" value="C:virion component"/>
    <property type="evidence" value="ECO:0007669"/>
    <property type="project" value="UniProtKB-KW"/>
</dbReference>
<keyword evidence="6" id="KW-0234">DNA repair</keyword>
<evidence type="ECO:0000256" key="1">
    <source>
        <dbReference type="ARBA" id="ARBA00004328"/>
    </source>
</evidence>
<evidence type="ECO:0000259" key="9">
    <source>
        <dbReference type="PROSITE" id="PS50160"/>
    </source>
</evidence>
<evidence type="ECO:0000256" key="8">
    <source>
        <dbReference type="ARBA" id="ARBA00046002"/>
    </source>
</evidence>
<protein>
    <recommendedName>
        <fullName evidence="7">Polydeoxyribonucleotide synthase [ATP]</fullName>
    </recommendedName>
</protein>
<gene>
    <name evidence="10" type="ORF">MM171B01125_0008</name>
</gene>
<dbReference type="InterPro" id="IPR012340">
    <property type="entry name" value="NA-bd_OB-fold"/>
</dbReference>
<dbReference type="GO" id="GO:0006281">
    <property type="term" value="P:DNA repair"/>
    <property type="evidence" value="ECO:0007669"/>
    <property type="project" value="UniProtKB-KW"/>
</dbReference>
<dbReference type="SUPFAM" id="SSF56091">
    <property type="entry name" value="DNA ligase/mRNA capping enzyme, catalytic domain"/>
    <property type="match status" value="1"/>
</dbReference>
<accession>A0A6M3M630</accession>
<evidence type="ECO:0000256" key="3">
    <source>
        <dbReference type="ARBA" id="ARBA00022705"/>
    </source>
</evidence>
<dbReference type="InterPro" id="IPR016059">
    <property type="entry name" value="DNA_ligase_ATP-dep_CS"/>
</dbReference>
<evidence type="ECO:0000256" key="5">
    <source>
        <dbReference type="ARBA" id="ARBA00022844"/>
    </source>
</evidence>
<dbReference type="PANTHER" id="PTHR47810:SF5">
    <property type="entry name" value="LIGASE, PUTATIVE-RELATED"/>
    <property type="match status" value="1"/>
</dbReference>
<dbReference type="GO" id="GO:0006260">
    <property type="term" value="P:DNA replication"/>
    <property type="evidence" value="ECO:0007669"/>
    <property type="project" value="UniProtKB-KW"/>
</dbReference>